<protein>
    <recommendedName>
        <fullName evidence="5">F-box domain-containing protein</fullName>
    </recommendedName>
</protein>
<accession>A0A814FGK2</accession>
<evidence type="ECO:0000313" key="1">
    <source>
        <dbReference type="EMBL" id="CAF0981059.1"/>
    </source>
</evidence>
<dbReference type="EMBL" id="CAJNOM010000085">
    <property type="protein sequence ID" value="CAF1012349.1"/>
    <property type="molecule type" value="Genomic_DNA"/>
</dbReference>
<evidence type="ECO:0000313" key="4">
    <source>
        <dbReference type="Proteomes" id="UP000663832"/>
    </source>
</evidence>
<keyword evidence="4" id="KW-1185">Reference proteome</keyword>
<dbReference type="EMBL" id="CAJNOI010000096">
    <property type="protein sequence ID" value="CAF1050941.1"/>
    <property type="molecule type" value="Genomic_DNA"/>
</dbReference>
<sequence length="578" mass="68858">MNQVKRQLTVDQSPTEETKKLRNEFDVSITCFENLSNEIFCEIFDDMNGLYIYQAFSNLNYRFQQLISSSLVRFKIYSYPSLDKLNTNIYQQLVLNHKHQIISIDTSLPYLNSYLFLNIFNIDSSFERLESLIIKNIEGDLLISVLINLISLSRLFSLTIQLNNKVVNLNHVYQLIFVLPALKYNKLTIGGDEHLILLSMATNKQLSTIECLIIENHLTFNELFTIISYTPKLYRLHFHHTYKRDKSIKRMLPMTLSNLTYLSICISVKFNHFEIFIRKIHSKLKYLSVNISSKDITFLDAYRWEELILQNLPQLEKLSFQYFDRINDEYEYPSKLNQFCSSFWMKRKWVFGVEIVDDYIVYFIHPYKKRWYEYVDEKIINCSTDLFKFNPLILNTTSWDVFSESINMKIQRSLTLVQIYHLSIPEVDVIVNELLQILDALPDLISIKIFSLSLAQPKDLYKTRFDVSYSTKKTNKITKFCLDSITDMEEVYVVMKLCPYIVYLKIDWITDINEELFVEDFFKKINEEFNNQLRLLCFNIEAADDKTIEKLERLIHLKKLCLDYTIKREVDHIFLQWK</sequence>
<evidence type="ECO:0000313" key="2">
    <source>
        <dbReference type="EMBL" id="CAF1012349.1"/>
    </source>
</evidence>
<dbReference type="OrthoDB" id="10046520at2759"/>
<dbReference type="EMBL" id="CAJNOM010000072">
    <property type="protein sequence ID" value="CAF0981059.1"/>
    <property type="molecule type" value="Genomic_DNA"/>
</dbReference>
<dbReference type="Proteomes" id="UP000663877">
    <property type="component" value="Unassembled WGS sequence"/>
</dbReference>
<proteinExistence type="predicted"/>
<dbReference type="AlphaFoldDB" id="A0A814FGK2"/>
<organism evidence="1 4">
    <name type="scientific">Adineta steineri</name>
    <dbReference type="NCBI Taxonomy" id="433720"/>
    <lineage>
        <taxon>Eukaryota</taxon>
        <taxon>Metazoa</taxon>
        <taxon>Spiralia</taxon>
        <taxon>Gnathifera</taxon>
        <taxon>Rotifera</taxon>
        <taxon>Eurotatoria</taxon>
        <taxon>Bdelloidea</taxon>
        <taxon>Adinetida</taxon>
        <taxon>Adinetidae</taxon>
        <taxon>Adineta</taxon>
    </lineage>
</organism>
<name>A0A814FGK2_9BILA</name>
<reference evidence="1" key="1">
    <citation type="submission" date="2021-02" db="EMBL/GenBank/DDBJ databases">
        <authorList>
            <person name="Nowell W R."/>
        </authorList>
    </citation>
    <scope>NUCLEOTIDE SEQUENCE</scope>
</reference>
<evidence type="ECO:0000313" key="3">
    <source>
        <dbReference type="EMBL" id="CAF1050941.1"/>
    </source>
</evidence>
<comment type="caution">
    <text evidence="1">The sequence shown here is derived from an EMBL/GenBank/DDBJ whole genome shotgun (WGS) entry which is preliminary data.</text>
</comment>
<gene>
    <name evidence="3" type="ORF">BJG266_LOCUS18611</name>
    <name evidence="1" type="ORF">QVE165_LOCUS13864</name>
    <name evidence="2" type="ORF">QVE165_LOCUS15537</name>
</gene>
<dbReference type="Proteomes" id="UP000663832">
    <property type="component" value="Unassembled WGS sequence"/>
</dbReference>
<evidence type="ECO:0008006" key="5">
    <source>
        <dbReference type="Google" id="ProtNLM"/>
    </source>
</evidence>